<proteinExistence type="predicted"/>
<evidence type="ECO:0000259" key="1">
    <source>
        <dbReference type="SMART" id="SM00471"/>
    </source>
</evidence>
<dbReference type="InterPro" id="IPR003607">
    <property type="entry name" value="HD/PDEase_dom"/>
</dbReference>
<evidence type="ECO:0000313" key="2">
    <source>
        <dbReference type="EMBL" id="SNS43155.1"/>
    </source>
</evidence>
<organism evidence="2 3">
    <name type="scientific">Geodermatophilus saharensis</name>
    <dbReference type="NCBI Taxonomy" id="1137994"/>
    <lineage>
        <taxon>Bacteria</taxon>
        <taxon>Bacillati</taxon>
        <taxon>Actinomycetota</taxon>
        <taxon>Actinomycetes</taxon>
        <taxon>Geodermatophilales</taxon>
        <taxon>Geodermatophilaceae</taxon>
        <taxon>Geodermatophilus</taxon>
    </lineage>
</organism>
<accession>A0A239EES5</accession>
<dbReference type="GO" id="GO:0008893">
    <property type="term" value="F:guanosine-3',5'-bis(diphosphate) 3'-diphosphatase activity"/>
    <property type="evidence" value="ECO:0007669"/>
    <property type="project" value="TreeGrafter"/>
</dbReference>
<protein>
    <submittedName>
        <fullName evidence="2">HD domain-containing protein</fullName>
    </submittedName>
</protein>
<dbReference type="SUPFAM" id="SSF109604">
    <property type="entry name" value="HD-domain/PDEase-like"/>
    <property type="match status" value="1"/>
</dbReference>
<dbReference type="InterPro" id="IPR052194">
    <property type="entry name" value="MESH1"/>
</dbReference>
<dbReference type="PANTHER" id="PTHR46246">
    <property type="entry name" value="GUANOSINE-3',5'-BIS(DIPHOSPHATE) 3'-PYROPHOSPHOHYDROLASE MESH1"/>
    <property type="match status" value="1"/>
</dbReference>
<reference evidence="3" key="1">
    <citation type="submission" date="2017-06" db="EMBL/GenBank/DDBJ databases">
        <authorList>
            <person name="Varghese N."/>
            <person name="Submissions S."/>
        </authorList>
    </citation>
    <scope>NUCLEOTIDE SEQUENCE [LARGE SCALE GENOMIC DNA]</scope>
    <source>
        <strain evidence="3">DSM 45423</strain>
    </source>
</reference>
<keyword evidence="3" id="KW-1185">Reference proteome</keyword>
<dbReference type="RefSeq" id="WP_217897333.1">
    <property type="nucleotide sequence ID" value="NZ_FZOH01000004.1"/>
</dbReference>
<dbReference type="Gene3D" id="1.10.3210.10">
    <property type="entry name" value="Hypothetical protein af1432"/>
    <property type="match status" value="1"/>
</dbReference>
<dbReference type="EMBL" id="FZOH01000004">
    <property type="protein sequence ID" value="SNS43155.1"/>
    <property type="molecule type" value="Genomic_DNA"/>
</dbReference>
<feature type="domain" description="HD/PDEase" evidence="1">
    <location>
        <begin position="38"/>
        <end position="155"/>
    </location>
</feature>
<dbReference type="Pfam" id="PF13328">
    <property type="entry name" value="HD_4"/>
    <property type="match status" value="1"/>
</dbReference>
<gene>
    <name evidence="2" type="ORF">SAMN04488107_2523</name>
</gene>
<dbReference type="SMART" id="SM00471">
    <property type="entry name" value="HDc"/>
    <property type="match status" value="1"/>
</dbReference>
<dbReference type="Proteomes" id="UP000198386">
    <property type="component" value="Unassembled WGS sequence"/>
</dbReference>
<dbReference type="PANTHER" id="PTHR46246:SF1">
    <property type="entry name" value="GUANOSINE-3',5'-BIS(DIPHOSPHATE) 3'-PYROPHOSPHOHYDROLASE MESH1"/>
    <property type="match status" value="1"/>
</dbReference>
<dbReference type="AlphaFoldDB" id="A0A239EES5"/>
<name>A0A239EES5_9ACTN</name>
<evidence type="ECO:0000313" key="3">
    <source>
        <dbReference type="Proteomes" id="UP000198386"/>
    </source>
</evidence>
<sequence>MTTLEERKEMGSGPLSSRYDEALAYASEHHRKQLRKGSRVPYLTHLMSVSALVLEHGGSEDQAIAGLLHDAVEDAPKGTGGTVLTEIRERFGEDVADIVRACSDGLDADGNRRGTWAERKRPYVAGLSDKPLDALLVTAADKTHNGLCIAADVRRYGQDFWKTFNASRDELLWYYTSVEQAVAQRLPGHSITVALHRAVDDLLAAAGADRASVATELPTRHQA</sequence>